<reference evidence="1 2" key="1">
    <citation type="submission" date="2013-09" db="EMBL/GenBank/DDBJ databases">
        <authorList>
            <person name="Zeng Z."/>
            <person name="Chen C."/>
        </authorList>
    </citation>
    <scope>NUCLEOTIDE SEQUENCE [LARGE SCALE GENOMIC DNA]</scope>
    <source>
        <strain evidence="1 2">WB 4.1-42</strain>
    </source>
</reference>
<dbReference type="Proteomes" id="UP000030111">
    <property type="component" value="Unassembled WGS sequence"/>
</dbReference>
<keyword evidence="2" id="KW-1185">Reference proteome</keyword>
<organism evidence="1 2">
    <name type="scientific">Flavobacterium subsaxonicum WB 4.1-42 = DSM 21790</name>
    <dbReference type="NCBI Taxonomy" id="1121898"/>
    <lineage>
        <taxon>Bacteria</taxon>
        <taxon>Pseudomonadati</taxon>
        <taxon>Bacteroidota</taxon>
        <taxon>Flavobacteriia</taxon>
        <taxon>Flavobacteriales</taxon>
        <taxon>Flavobacteriaceae</taxon>
        <taxon>Flavobacterium</taxon>
    </lineage>
</organism>
<gene>
    <name evidence="1" type="ORF">Q766_16485</name>
</gene>
<sequence length="62" mass="6960">MEGIRSAKSKVAGRAKLIKNIFQKQFVIELDLTKISKRMFLNPSKKQSRGALGTTALQKIKN</sequence>
<evidence type="ECO:0000313" key="2">
    <source>
        <dbReference type="Proteomes" id="UP000030111"/>
    </source>
</evidence>
<comment type="caution">
    <text evidence="1">The sequence shown here is derived from an EMBL/GenBank/DDBJ whole genome shotgun (WGS) entry which is preliminary data.</text>
</comment>
<dbReference type="AlphaFoldDB" id="A0A0A2MJI3"/>
<dbReference type="EMBL" id="JRLY01000016">
    <property type="protein sequence ID" value="KGO91628.1"/>
    <property type="molecule type" value="Genomic_DNA"/>
</dbReference>
<name>A0A0A2MJI3_9FLAO</name>
<dbReference type="RefSeq" id="WP_026993293.1">
    <property type="nucleotide sequence ID" value="NZ_JRLY01000016.1"/>
</dbReference>
<protein>
    <submittedName>
        <fullName evidence="1">Uncharacterized protein</fullName>
    </submittedName>
</protein>
<proteinExistence type="predicted"/>
<evidence type="ECO:0000313" key="1">
    <source>
        <dbReference type="EMBL" id="KGO91628.1"/>
    </source>
</evidence>
<accession>A0A0A2MJI3</accession>